<accession>A0A558BKA6</accession>
<name>A0A558BKA6_9BACT</name>
<dbReference type="EMBL" id="VMRJ01000008">
    <property type="protein sequence ID" value="TVT36928.1"/>
    <property type="molecule type" value="Genomic_DNA"/>
</dbReference>
<gene>
    <name evidence="1" type="ORF">FNT36_23960</name>
</gene>
<comment type="caution">
    <text evidence="1">The sequence shown here is derived from an EMBL/GenBank/DDBJ whole genome shotgun (WGS) entry which is preliminary data.</text>
</comment>
<proteinExistence type="predicted"/>
<dbReference type="AlphaFoldDB" id="A0A558BKA6"/>
<dbReference type="Proteomes" id="UP000317624">
    <property type="component" value="Unassembled WGS sequence"/>
</dbReference>
<evidence type="ECO:0000313" key="1">
    <source>
        <dbReference type="EMBL" id="TVT36928.1"/>
    </source>
</evidence>
<sequence>MKNHVNGQVMASAEPPTSLGELRQHVLLPLIGNSLFSEAEQLRANHFVHESDDIARLTRWGANVLAEIARRQAEAARQRRRLAICNALRRLRLDSFRCHRPRKRKPRLTWVPSAFFPDRADRRAGTFDRLAAALFQPVHTLSYAQLLHR</sequence>
<evidence type="ECO:0000313" key="2">
    <source>
        <dbReference type="Proteomes" id="UP000317624"/>
    </source>
</evidence>
<keyword evidence="2" id="KW-1185">Reference proteome</keyword>
<organism evidence="1 2">
    <name type="scientific">Hymenobacter setariae</name>
    <dbReference type="NCBI Taxonomy" id="2594794"/>
    <lineage>
        <taxon>Bacteria</taxon>
        <taxon>Pseudomonadati</taxon>
        <taxon>Bacteroidota</taxon>
        <taxon>Cytophagia</taxon>
        <taxon>Cytophagales</taxon>
        <taxon>Hymenobacteraceae</taxon>
        <taxon>Hymenobacter</taxon>
    </lineage>
</organism>
<protein>
    <submittedName>
        <fullName evidence="1">Uncharacterized protein</fullName>
    </submittedName>
</protein>
<reference evidence="1 2" key="1">
    <citation type="submission" date="2019-07" db="EMBL/GenBank/DDBJ databases">
        <title>Hymenobacter sp. straun FUR1 Genome sequencing and assembly.</title>
        <authorList>
            <person name="Chhetri G."/>
        </authorList>
    </citation>
    <scope>NUCLEOTIDE SEQUENCE [LARGE SCALE GENOMIC DNA]</scope>
    <source>
        <strain evidence="1 2">Fur1</strain>
    </source>
</reference>